<proteinExistence type="predicted"/>
<organism evidence="1">
    <name type="scientific">Micrurus corallinus</name>
    <name type="common">Brazilian coral snake</name>
    <dbReference type="NCBI Taxonomy" id="54390"/>
    <lineage>
        <taxon>Eukaryota</taxon>
        <taxon>Metazoa</taxon>
        <taxon>Chordata</taxon>
        <taxon>Craniata</taxon>
        <taxon>Vertebrata</taxon>
        <taxon>Euteleostomi</taxon>
        <taxon>Lepidosauria</taxon>
        <taxon>Squamata</taxon>
        <taxon>Bifurcata</taxon>
        <taxon>Unidentata</taxon>
        <taxon>Episquamata</taxon>
        <taxon>Toxicofera</taxon>
        <taxon>Serpentes</taxon>
        <taxon>Colubroidea</taxon>
        <taxon>Elapidae</taxon>
        <taxon>Elapinae</taxon>
        <taxon>Micrurus</taxon>
    </lineage>
</organism>
<sequence length="101" mass="10658">MPSGSPVRMAAEESTADTCIVSLRVNLVYHQGSFTQIPCVGLGGGLRPKLAVLGGQQGFKGPWPAFPMPSPCHSSWPHSWSPAVLNEGRSARVAGAAFRKN</sequence>
<accession>A0A2D4G7H3</accession>
<name>A0A2D4G7H3_MICCO</name>
<dbReference type="EMBL" id="IACJ01114475">
    <property type="protein sequence ID" value="LAA55712.1"/>
    <property type="molecule type" value="Transcribed_RNA"/>
</dbReference>
<reference evidence="1" key="2">
    <citation type="submission" date="2017-11" db="EMBL/GenBank/DDBJ databases">
        <title>Coralsnake Venomics: Analyses of Venom Gland Transcriptomes and Proteomes of Six Brazilian Taxa.</title>
        <authorList>
            <person name="Aird S.D."/>
            <person name="Jorge da Silva N."/>
            <person name="Qiu L."/>
            <person name="Villar-Briones A."/>
            <person name="Aparecida-Saddi V."/>
            <person name="Campos-Telles M.P."/>
            <person name="Grau M."/>
            <person name="Mikheyev A.S."/>
        </authorList>
    </citation>
    <scope>NUCLEOTIDE SEQUENCE</scope>
    <source>
        <tissue evidence="1">Venom_gland</tissue>
    </source>
</reference>
<evidence type="ECO:0000313" key="1">
    <source>
        <dbReference type="EMBL" id="LAA55712.1"/>
    </source>
</evidence>
<protein>
    <submittedName>
        <fullName evidence="1">Uncharacterized protein</fullName>
    </submittedName>
</protein>
<dbReference type="AlphaFoldDB" id="A0A2D4G7H3"/>
<reference evidence="1" key="1">
    <citation type="submission" date="2017-07" db="EMBL/GenBank/DDBJ databases">
        <authorList>
            <person name="Mikheyev A."/>
            <person name="Grau M."/>
        </authorList>
    </citation>
    <scope>NUCLEOTIDE SEQUENCE</scope>
    <source>
        <tissue evidence="1">Venom_gland</tissue>
    </source>
</reference>